<feature type="domain" description="Asn/Gln amidotransferase" evidence="7">
    <location>
        <begin position="498"/>
        <end position="640"/>
    </location>
</feature>
<dbReference type="SUPFAM" id="SSF55261">
    <property type="entry name" value="GAD domain-like"/>
    <property type="match status" value="1"/>
</dbReference>
<comment type="catalytic activity">
    <reaction evidence="5 6">
        <text>L-glutamyl-tRNA(Gln) + L-glutamine + ATP + H2O = L-glutaminyl-tRNA(Gln) + L-glutamate + ADP + phosphate + H(+)</text>
        <dbReference type="Rhea" id="RHEA:17521"/>
        <dbReference type="Rhea" id="RHEA-COMP:9681"/>
        <dbReference type="Rhea" id="RHEA-COMP:9684"/>
        <dbReference type="ChEBI" id="CHEBI:15377"/>
        <dbReference type="ChEBI" id="CHEBI:15378"/>
        <dbReference type="ChEBI" id="CHEBI:29985"/>
        <dbReference type="ChEBI" id="CHEBI:30616"/>
        <dbReference type="ChEBI" id="CHEBI:43474"/>
        <dbReference type="ChEBI" id="CHEBI:58359"/>
        <dbReference type="ChEBI" id="CHEBI:78520"/>
        <dbReference type="ChEBI" id="CHEBI:78521"/>
        <dbReference type="ChEBI" id="CHEBI:456216"/>
    </reaction>
</comment>
<dbReference type="PROSITE" id="PS01234">
    <property type="entry name" value="GATB"/>
    <property type="match status" value="1"/>
</dbReference>
<dbReference type="SUPFAM" id="SSF55931">
    <property type="entry name" value="Glutamine synthetase/guanido kinase"/>
    <property type="match status" value="1"/>
</dbReference>
<keyword evidence="1 6" id="KW-0436">Ligase</keyword>
<proteinExistence type="inferred from homology"/>
<evidence type="ECO:0000313" key="8">
    <source>
        <dbReference type="EMBL" id="HGN37538.1"/>
    </source>
</evidence>
<dbReference type="InterPro" id="IPR003789">
    <property type="entry name" value="Asn/Gln_tRNA_amidoTrase-B-like"/>
</dbReference>
<evidence type="ECO:0000256" key="5">
    <source>
        <dbReference type="ARBA" id="ARBA00047913"/>
    </source>
</evidence>
<evidence type="ECO:0000313" key="9">
    <source>
        <dbReference type="EMBL" id="HGQ17669.1"/>
    </source>
</evidence>
<evidence type="ECO:0000256" key="2">
    <source>
        <dbReference type="ARBA" id="ARBA00022741"/>
    </source>
</evidence>
<sequence>MRAALKVPEKFDYRALGLRVGLEIHQQLNTRSKLFCNCTTSIVGDEVLKKSPSFTRFLRATRSELGEIDIAAAFEFQRQRLFEYITPVGASCLVELDEEPPHPLNREALAIAIAVARAMNSMIVDEVHVMRKIVIDGSNTTGFQRTAIVALGGYVSDEEGSIGIQTIAIEEDAARKISESGGSVVYGLDRLGIPLIEISTAPDIRTPQQAKRVAEKIGLMLRFTGRVKRGIGTIRQDLNLSIEGSPKIEVKGVQKLELIPKVIEEEVRRLVGLRIIQDELVRRGATVDEIAIQKPVDVTDIVAGSRSRIVSEVIRGGGRAYAIKLPKFSGILGVELQHNRRFGTELADYTRQWAGVRGIIHSDELPGYGIDEDVVGGISKALNAGELDAFVVVVDVAERALKALDVIKNRCIDALRGIPKETRGANEDGTTRYLRPQPGAARMYPETDVPPIRIDDAILREAEKFTPPSVDEKLQRLVKLYGLSSELAYQLIQSEYLSIYEEVVDLYSIDPKLMAAVFTSLAGELRREGVDIDVLEDRHIHMLARAVKELGLDKDSVKIAIVTLYQNPSIDYATYTSMLSKYRIGEEEVRRIVRAKIEESINEIVKRGDRAFQYVMGRVMAELRGRVDGKVVAAIVREELSKVVGSG</sequence>
<dbReference type="InterPro" id="IPR042114">
    <property type="entry name" value="GatB_C_1"/>
</dbReference>
<dbReference type="InterPro" id="IPR004115">
    <property type="entry name" value="GAD-like_sf"/>
</dbReference>
<organism evidence="9">
    <name type="scientific">Ignisphaera aggregans</name>
    <dbReference type="NCBI Taxonomy" id="334771"/>
    <lineage>
        <taxon>Archaea</taxon>
        <taxon>Thermoproteota</taxon>
        <taxon>Thermoprotei</taxon>
        <taxon>Desulfurococcales</taxon>
        <taxon>Desulfurococcaceae</taxon>
        <taxon>Ignisphaera</taxon>
    </lineage>
</organism>
<evidence type="ECO:0000256" key="1">
    <source>
        <dbReference type="ARBA" id="ARBA00022598"/>
    </source>
</evidence>
<dbReference type="GO" id="GO:0005524">
    <property type="term" value="F:ATP binding"/>
    <property type="evidence" value="ECO:0007669"/>
    <property type="project" value="UniProtKB-KW"/>
</dbReference>
<dbReference type="GO" id="GO:0005737">
    <property type="term" value="C:cytoplasm"/>
    <property type="evidence" value="ECO:0007669"/>
    <property type="project" value="InterPro"/>
</dbReference>
<dbReference type="GO" id="GO:0006412">
    <property type="term" value="P:translation"/>
    <property type="evidence" value="ECO:0007669"/>
    <property type="project" value="UniProtKB-UniRule"/>
</dbReference>
<dbReference type="InterPro" id="IPR006075">
    <property type="entry name" value="Asn/Gln-tRNA_Trfase_suB/E_cat"/>
</dbReference>
<comment type="function">
    <text evidence="6">Allows the formation of correctly charged Gln-tRNA(Gln) through the transamidation of misacylated Glu-tRNA(Gln) in organisms which lack glutaminyl-tRNA synthetase. The reaction takes place in the presence of glutamine and ATP through an activated gamma-phospho-Glu-tRNA(Gln). The GatDE system is specific for glutamate and does not act on aspartate.</text>
</comment>
<dbReference type="GO" id="GO:0050567">
    <property type="term" value="F:glutaminyl-tRNA synthase (glutamine-hydrolyzing) activity"/>
    <property type="evidence" value="ECO:0007669"/>
    <property type="project" value="UniProtKB-UniRule"/>
</dbReference>
<dbReference type="NCBIfam" id="TIGR00134">
    <property type="entry name" value="gatE_arch"/>
    <property type="match status" value="1"/>
</dbReference>
<dbReference type="GO" id="GO:0070681">
    <property type="term" value="P:glutaminyl-tRNAGln biosynthesis via transamidation"/>
    <property type="evidence" value="ECO:0007669"/>
    <property type="project" value="TreeGrafter"/>
</dbReference>
<dbReference type="InterPro" id="IPR004414">
    <property type="entry name" value="GatE"/>
</dbReference>
<dbReference type="SUPFAM" id="SSF89095">
    <property type="entry name" value="GatB/YqeY motif"/>
    <property type="match status" value="1"/>
</dbReference>
<accession>A0A7J3JPY9</accession>
<dbReference type="NCBIfam" id="NF003107">
    <property type="entry name" value="PRK04028.1"/>
    <property type="match status" value="1"/>
</dbReference>
<dbReference type="EC" id="6.3.5.-" evidence="6"/>
<evidence type="ECO:0000256" key="3">
    <source>
        <dbReference type="ARBA" id="ARBA00022840"/>
    </source>
</evidence>
<keyword evidence="4 6" id="KW-0648">Protein biosynthesis</keyword>
<evidence type="ECO:0000256" key="4">
    <source>
        <dbReference type="ARBA" id="ARBA00022917"/>
    </source>
</evidence>
<dbReference type="AlphaFoldDB" id="A0A7J3JPY9"/>
<gene>
    <name evidence="6 9" type="primary">gatE</name>
    <name evidence="8" type="ORF">ENT87_08355</name>
    <name evidence="9" type="ORF">ENU30_01615</name>
</gene>
<comment type="caution">
    <text evidence="9">The sequence shown here is derived from an EMBL/GenBank/DDBJ whole genome shotgun (WGS) entry which is preliminary data.</text>
</comment>
<name>A0A7J3JPY9_9CREN</name>
<evidence type="ECO:0000256" key="6">
    <source>
        <dbReference type="HAMAP-Rule" id="MF_00588"/>
    </source>
</evidence>
<evidence type="ECO:0000259" key="7">
    <source>
        <dbReference type="SMART" id="SM00845"/>
    </source>
</evidence>
<dbReference type="InterPro" id="IPR023168">
    <property type="entry name" value="GatB_Yqey_C_2"/>
</dbReference>
<dbReference type="SMART" id="SM00845">
    <property type="entry name" value="GatB_Yqey"/>
    <property type="match status" value="1"/>
</dbReference>
<dbReference type="Gene3D" id="1.10.10.410">
    <property type="match status" value="1"/>
</dbReference>
<keyword evidence="2 6" id="KW-0547">Nucleotide-binding</keyword>
<dbReference type="Pfam" id="PF02637">
    <property type="entry name" value="GatB_Yqey"/>
    <property type="match status" value="1"/>
</dbReference>
<dbReference type="EMBL" id="DTBZ01000041">
    <property type="protein sequence ID" value="HGQ17669.1"/>
    <property type="molecule type" value="Genomic_DNA"/>
</dbReference>
<protein>
    <recommendedName>
        <fullName evidence="6">Glutamyl-tRNA(Gln) amidotransferase subunit E</fullName>
        <shortName evidence="6">Glu-ADT subunit E</shortName>
        <ecNumber evidence="6">6.3.5.-</ecNumber>
    </recommendedName>
</protein>
<dbReference type="GO" id="GO:0004812">
    <property type="term" value="F:aminoacyl-tRNA ligase activity"/>
    <property type="evidence" value="ECO:0007669"/>
    <property type="project" value="InterPro"/>
</dbReference>
<dbReference type="Gene3D" id="1.10.150.380">
    <property type="entry name" value="GatB domain, N-terminal subdomain"/>
    <property type="match status" value="1"/>
</dbReference>
<dbReference type="InterPro" id="IPR029351">
    <property type="entry name" value="GAD_dom"/>
</dbReference>
<comment type="similarity">
    <text evidence="6">Belongs to the GatB/GatE family. GatE subfamily.</text>
</comment>
<dbReference type="PANTHER" id="PTHR11659:SF2">
    <property type="entry name" value="GLUTAMYL-TRNA(GLN) AMIDOTRANSFERASE SUBUNIT E"/>
    <property type="match status" value="1"/>
</dbReference>
<dbReference type="PANTHER" id="PTHR11659">
    <property type="entry name" value="GLUTAMYL-TRNA GLN AMIDOTRANSFERASE SUBUNIT B MITOCHONDRIAL AND PROKARYOTIC PET112-RELATED"/>
    <property type="match status" value="1"/>
</dbReference>
<dbReference type="InterPro" id="IPR017959">
    <property type="entry name" value="Asn/Gln-tRNA_amidoTrfase_suB/E"/>
</dbReference>
<dbReference type="HAMAP" id="MF_00588">
    <property type="entry name" value="GatE"/>
    <property type="match status" value="1"/>
</dbReference>
<reference evidence="9" key="1">
    <citation type="journal article" date="2020" name="mSystems">
        <title>Genome- and Community-Level Interaction Insights into Carbon Utilization and Element Cycling Functions of Hydrothermarchaeota in Hydrothermal Sediment.</title>
        <authorList>
            <person name="Zhou Z."/>
            <person name="Liu Y."/>
            <person name="Xu W."/>
            <person name="Pan J."/>
            <person name="Luo Z.H."/>
            <person name="Li M."/>
        </authorList>
    </citation>
    <scope>NUCLEOTIDE SEQUENCE [LARGE SCALE GENOMIC DNA]</scope>
    <source>
        <strain evidence="8">SpSt-618</strain>
        <strain evidence="9">SpSt-657</strain>
    </source>
</reference>
<dbReference type="InterPro" id="IPR017958">
    <property type="entry name" value="Gln-tRNA_amidoTrfase_suB_CS"/>
</dbReference>
<dbReference type="InterPro" id="IPR018027">
    <property type="entry name" value="Asn/Gln_amidotransferase"/>
</dbReference>
<keyword evidence="9" id="KW-0808">Transferase</keyword>
<dbReference type="InterPro" id="IPR014746">
    <property type="entry name" value="Gln_synth/guanido_kin_cat_dom"/>
</dbReference>
<dbReference type="GO" id="GO:0016740">
    <property type="term" value="F:transferase activity"/>
    <property type="evidence" value="ECO:0007669"/>
    <property type="project" value="UniProtKB-KW"/>
</dbReference>
<dbReference type="Gene3D" id="3.30.1360.30">
    <property type="entry name" value="GAD-like domain"/>
    <property type="match status" value="1"/>
</dbReference>
<comment type="subunit">
    <text evidence="6">Heterodimer of GatD and GatE.</text>
</comment>
<dbReference type="Pfam" id="PF02938">
    <property type="entry name" value="GAD"/>
    <property type="match status" value="1"/>
</dbReference>
<keyword evidence="3 6" id="KW-0067">ATP-binding</keyword>
<dbReference type="Pfam" id="PF02934">
    <property type="entry name" value="GatB_N"/>
    <property type="match status" value="1"/>
</dbReference>
<dbReference type="EMBL" id="DTAI01000248">
    <property type="protein sequence ID" value="HGN37538.1"/>
    <property type="molecule type" value="Genomic_DNA"/>
</dbReference>